<keyword evidence="5 6" id="KW-0472">Membrane</keyword>
<evidence type="ECO:0000313" key="9">
    <source>
        <dbReference type="Proteomes" id="UP001597260"/>
    </source>
</evidence>
<evidence type="ECO:0000256" key="1">
    <source>
        <dbReference type="ARBA" id="ARBA00004651"/>
    </source>
</evidence>
<comment type="subcellular location">
    <subcellularLocation>
        <location evidence="1">Cell membrane</location>
        <topology evidence="1">Multi-pass membrane protein</topology>
    </subcellularLocation>
</comment>
<dbReference type="NCBIfam" id="TIGR03954">
    <property type="entry name" value="integ_memb_HG"/>
    <property type="match status" value="1"/>
</dbReference>
<feature type="domain" description="DUF3817" evidence="7">
    <location>
        <begin position="5"/>
        <end position="90"/>
    </location>
</feature>
<keyword evidence="3 6" id="KW-0812">Transmembrane</keyword>
<evidence type="ECO:0000259" key="7">
    <source>
        <dbReference type="Pfam" id="PF12823"/>
    </source>
</evidence>
<protein>
    <submittedName>
        <fullName evidence="8">DUF3817 domain-containing protein</fullName>
    </submittedName>
</protein>
<dbReference type="PANTHER" id="PTHR40077:SF2">
    <property type="entry name" value="MEMBRANE PROTEIN"/>
    <property type="match status" value="1"/>
</dbReference>
<name>A0ABW3YE37_9ACTN</name>
<evidence type="ECO:0000313" key="8">
    <source>
        <dbReference type="EMBL" id="MFD1321921.1"/>
    </source>
</evidence>
<keyword evidence="4 6" id="KW-1133">Transmembrane helix</keyword>
<keyword evidence="9" id="KW-1185">Reference proteome</keyword>
<keyword evidence="2" id="KW-1003">Cell membrane</keyword>
<dbReference type="InterPro" id="IPR023845">
    <property type="entry name" value="DUF3817_TM"/>
</dbReference>
<feature type="transmembrane region" description="Helical" evidence="6">
    <location>
        <begin position="68"/>
        <end position="87"/>
    </location>
</feature>
<organism evidence="8 9">
    <name type="scientific">Micromonospora sonneratiae</name>
    <dbReference type="NCBI Taxonomy" id="1184706"/>
    <lineage>
        <taxon>Bacteria</taxon>
        <taxon>Bacillati</taxon>
        <taxon>Actinomycetota</taxon>
        <taxon>Actinomycetes</taxon>
        <taxon>Micromonosporales</taxon>
        <taxon>Micromonosporaceae</taxon>
        <taxon>Micromonospora</taxon>
    </lineage>
</organism>
<evidence type="ECO:0000256" key="3">
    <source>
        <dbReference type="ARBA" id="ARBA00022692"/>
    </source>
</evidence>
<dbReference type="PANTHER" id="PTHR40077">
    <property type="entry name" value="MEMBRANE PROTEIN-RELATED"/>
    <property type="match status" value="1"/>
</dbReference>
<evidence type="ECO:0000256" key="4">
    <source>
        <dbReference type="ARBA" id="ARBA00022989"/>
    </source>
</evidence>
<accession>A0ABW3YE37</accession>
<sequence length="113" mass="12691">MGAALTRYRIIAYVVGVVLIMLVVVGMPLKYIWDEPIVVETIGPGHGFLYMIYLVAAFDLGRRAHWPLSRMILVMLAGTVPFVSFYAERVVVGWARAGQREQGQKQEREPVKG</sequence>
<gene>
    <name evidence="8" type="ORF">ACFQ4H_12545</name>
</gene>
<feature type="transmembrane region" description="Helical" evidence="6">
    <location>
        <begin position="45"/>
        <end position="61"/>
    </location>
</feature>
<proteinExistence type="predicted"/>
<evidence type="ECO:0000256" key="2">
    <source>
        <dbReference type="ARBA" id="ARBA00022475"/>
    </source>
</evidence>
<dbReference type="RefSeq" id="WP_377570310.1">
    <property type="nucleotide sequence ID" value="NZ_JBHTMP010000015.1"/>
</dbReference>
<comment type="caution">
    <text evidence="8">The sequence shown here is derived from an EMBL/GenBank/DDBJ whole genome shotgun (WGS) entry which is preliminary data.</text>
</comment>
<dbReference type="Proteomes" id="UP001597260">
    <property type="component" value="Unassembled WGS sequence"/>
</dbReference>
<evidence type="ECO:0000256" key="5">
    <source>
        <dbReference type="ARBA" id="ARBA00023136"/>
    </source>
</evidence>
<reference evidence="9" key="1">
    <citation type="journal article" date="2019" name="Int. J. Syst. Evol. Microbiol.">
        <title>The Global Catalogue of Microorganisms (GCM) 10K type strain sequencing project: providing services to taxonomists for standard genome sequencing and annotation.</title>
        <authorList>
            <consortium name="The Broad Institute Genomics Platform"/>
            <consortium name="The Broad Institute Genome Sequencing Center for Infectious Disease"/>
            <person name="Wu L."/>
            <person name="Ma J."/>
        </authorList>
    </citation>
    <scope>NUCLEOTIDE SEQUENCE [LARGE SCALE GENOMIC DNA]</scope>
    <source>
        <strain evidence="9">JCM 31037</strain>
    </source>
</reference>
<feature type="transmembrane region" description="Helical" evidence="6">
    <location>
        <begin position="12"/>
        <end position="33"/>
    </location>
</feature>
<dbReference type="Pfam" id="PF12823">
    <property type="entry name" value="DUF3817"/>
    <property type="match status" value="1"/>
</dbReference>
<evidence type="ECO:0000256" key="6">
    <source>
        <dbReference type="SAM" id="Phobius"/>
    </source>
</evidence>
<dbReference type="EMBL" id="JBHTMP010000015">
    <property type="protein sequence ID" value="MFD1321921.1"/>
    <property type="molecule type" value="Genomic_DNA"/>
</dbReference>